<gene>
    <name evidence="1" type="ORF">GSI_11346</name>
</gene>
<keyword evidence="2" id="KW-1185">Reference proteome</keyword>
<dbReference type="EMBL" id="AYKW01000045">
    <property type="protein sequence ID" value="PIL25598.1"/>
    <property type="molecule type" value="Genomic_DNA"/>
</dbReference>
<protein>
    <submittedName>
        <fullName evidence="1">Uncharacterized protein</fullName>
    </submittedName>
</protein>
<evidence type="ECO:0000313" key="1">
    <source>
        <dbReference type="EMBL" id="PIL25598.1"/>
    </source>
</evidence>
<evidence type="ECO:0000313" key="2">
    <source>
        <dbReference type="Proteomes" id="UP000230002"/>
    </source>
</evidence>
<dbReference type="OrthoDB" id="2760482at2759"/>
<accession>A0A2G8RW87</accession>
<name>A0A2G8RW87_9APHY</name>
<organism evidence="1 2">
    <name type="scientific">Ganoderma sinense ZZ0214-1</name>
    <dbReference type="NCBI Taxonomy" id="1077348"/>
    <lineage>
        <taxon>Eukaryota</taxon>
        <taxon>Fungi</taxon>
        <taxon>Dikarya</taxon>
        <taxon>Basidiomycota</taxon>
        <taxon>Agaricomycotina</taxon>
        <taxon>Agaricomycetes</taxon>
        <taxon>Polyporales</taxon>
        <taxon>Polyporaceae</taxon>
        <taxon>Ganoderma</taxon>
    </lineage>
</organism>
<proteinExistence type="predicted"/>
<sequence>MSFKTNAALPNLAADAAAMAQHEANVAAITQREAKDTMTSARLECLLVIWRVREALQAMPRPADNMTIRRWNHGIAQELVGSS</sequence>
<comment type="caution">
    <text evidence="1">The sequence shown here is derived from an EMBL/GenBank/DDBJ whole genome shotgun (WGS) entry which is preliminary data.</text>
</comment>
<reference evidence="1 2" key="1">
    <citation type="journal article" date="2015" name="Sci. Rep.">
        <title>Chromosome-level genome map provides insights into diverse defense mechanisms in the medicinal fungus Ganoderma sinense.</title>
        <authorList>
            <person name="Zhu Y."/>
            <person name="Xu J."/>
            <person name="Sun C."/>
            <person name="Zhou S."/>
            <person name="Xu H."/>
            <person name="Nelson D.R."/>
            <person name="Qian J."/>
            <person name="Song J."/>
            <person name="Luo H."/>
            <person name="Xiang L."/>
            <person name="Li Y."/>
            <person name="Xu Z."/>
            <person name="Ji A."/>
            <person name="Wang L."/>
            <person name="Lu S."/>
            <person name="Hayward A."/>
            <person name="Sun W."/>
            <person name="Li X."/>
            <person name="Schwartz D.C."/>
            <person name="Wang Y."/>
            <person name="Chen S."/>
        </authorList>
    </citation>
    <scope>NUCLEOTIDE SEQUENCE [LARGE SCALE GENOMIC DNA]</scope>
    <source>
        <strain evidence="1 2">ZZ0214-1</strain>
    </source>
</reference>
<dbReference type="Proteomes" id="UP000230002">
    <property type="component" value="Unassembled WGS sequence"/>
</dbReference>
<dbReference type="AlphaFoldDB" id="A0A2G8RW87"/>